<feature type="signal peptide" evidence="1">
    <location>
        <begin position="1"/>
        <end position="19"/>
    </location>
</feature>
<evidence type="ECO:0000313" key="3">
    <source>
        <dbReference type="EMBL" id="MCL1116332.1"/>
    </source>
</evidence>
<evidence type="ECO:0000313" key="4">
    <source>
        <dbReference type="Proteomes" id="UP001203212"/>
    </source>
</evidence>
<dbReference type="InterPro" id="IPR001638">
    <property type="entry name" value="Solute-binding_3/MltF_N"/>
</dbReference>
<dbReference type="PANTHER" id="PTHR38834">
    <property type="entry name" value="PERIPLASMIC SUBSTRATE BINDING PROTEIN FAMILY 3"/>
    <property type="match status" value="1"/>
</dbReference>
<comment type="caution">
    <text evidence="3">The sequence shown here is derived from an EMBL/GenBank/DDBJ whole genome shotgun (WGS) entry which is preliminary data.</text>
</comment>
<protein>
    <submittedName>
        <fullName evidence="3">ABC transporter substrate-binding protein</fullName>
    </submittedName>
</protein>
<evidence type="ECO:0000256" key="1">
    <source>
        <dbReference type="SAM" id="SignalP"/>
    </source>
</evidence>
<feature type="domain" description="Solute-binding protein family 3/N-terminal" evidence="2">
    <location>
        <begin position="24"/>
        <end position="239"/>
    </location>
</feature>
<name>A0ABT0KYS9_9GAMM</name>
<organism evidence="3 4">
    <name type="scientific">Shewanella aestuarii</name>
    <dbReference type="NCBI Taxonomy" id="1028752"/>
    <lineage>
        <taxon>Bacteria</taxon>
        <taxon>Pseudomonadati</taxon>
        <taxon>Pseudomonadota</taxon>
        <taxon>Gammaproteobacteria</taxon>
        <taxon>Alteromonadales</taxon>
        <taxon>Shewanellaceae</taxon>
        <taxon>Shewanella</taxon>
    </lineage>
</organism>
<dbReference type="RefSeq" id="WP_188843735.1">
    <property type="nucleotide sequence ID" value="NZ_BMOT01000017.1"/>
</dbReference>
<dbReference type="PANTHER" id="PTHR38834:SF3">
    <property type="entry name" value="SOLUTE-BINDING PROTEIN FAMILY 3_N-TERMINAL DOMAIN-CONTAINING PROTEIN"/>
    <property type="match status" value="1"/>
</dbReference>
<dbReference type="Proteomes" id="UP001203212">
    <property type="component" value="Unassembled WGS sequence"/>
</dbReference>
<feature type="chain" id="PRO_5045877654" evidence="1">
    <location>
        <begin position="20"/>
        <end position="242"/>
    </location>
</feature>
<reference evidence="3 4" key="1">
    <citation type="submission" date="2022-01" db="EMBL/GenBank/DDBJ databases">
        <title>Whole genome-based taxonomy of the Shewanellaceae.</title>
        <authorList>
            <person name="Martin-Rodriguez A.J."/>
        </authorList>
    </citation>
    <scope>NUCLEOTIDE SEQUENCE [LARGE SCALE GENOMIC DNA]</scope>
    <source>
        <strain evidence="3 4">JCM 17801</strain>
    </source>
</reference>
<accession>A0ABT0KYS9</accession>
<sequence length="242" mass="27889">MKKYLVLLFASLLACNVSAAEKIVFFTESYPPFQSMNERGELVGCSIDILAALQKHIDFVIDIQMIPWGRAYRDAKHQPNTFIFTIGKTKNRMNYFIWVDDLYWVQDALYKKKGRNDITIASIADASRYSIAIPRADVALERLNLNSDSENVYFVSDQTRALQMLNYDRVDLHYNNTIGFKEEVKLSGFTEDNFEIAYTVNNMQLGIATHLQTDPKLIHQLRQAMIDIRHSGELDVINNNCF</sequence>
<dbReference type="EMBL" id="JAKILK010000001">
    <property type="protein sequence ID" value="MCL1116332.1"/>
    <property type="molecule type" value="Genomic_DNA"/>
</dbReference>
<keyword evidence="4" id="KW-1185">Reference proteome</keyword>
<keyword evidence="1" id="KW-0732">Signal</keyword>
<dbReference type="SUPFAM" id="SSF53850">
    <property type="entry name" value="Periplasmic binding protein-like II"/>
    <property type="match status" value="1"/>
</dbReference>
<proteinExistence type="predicted"/>
<dbReference type="Pfam" id="PF00497">
    <property type="entry name" value="SBP_bac_3"/>
    <property type="match status" value="1"/>
</dbReference>
<gene>
    <name evidence="3" type="ORF">L2689_03630</name>
</gene>
<dbReference type="Gene3D" id="3.40.190.10">
    <property type="entry name" value="Periplasmic binding protein-like II"/>
    <property type="match status" value="2"/>
</dbReference>
<dbReference type="PROSITE" id="PS51257">
    <property type="entry name" value="PROKAR_LIPOPROTEIN"/>
    <property type="match status" value="1"/>
</dbReference>
<evidence type="ECO:0000259" key="2">
    <source>
        <dbReference type="Pfam" id="PF00497"/>
    </source>
</evidence>